<protein>
    <submittedName>
        <fullName evidence="1">Uncharacterized protein</fullName>
    </submittedName>
</protein>
<dbReference type="SUPFAM" id="SSF56574">
    <property type="entry name" value="Serpins"/>
    <property type="match status" value="1"/>
</dbReference>
<evidence type="ECO:0000313" key="1">
    <source>
        <dbReference type="EMBL" id="MBD2766718.1"/>
    </source>
</evidence>
<sequence length="67" mass="7193">MRRAKVGLAATFATTADFMPIDFQGEAGRSVIEQVVHKTFLAVDKQGTEAVVVMALYGLLLPATALR</sequence>
<dbReference type="Proteomes" id="UP000612233">
    <property type="component" value="Unassembled WGS sequence"/>
</dbReference>
<dbReference type="Gene3D" id="3.30.497.10">
    <property type="entry name" value="Antithrombin, subunit I, domain 2"/>
    <property type="match status" value="1"/>
</dbReference>
<comment type="caution">
    <text evidence="1">The sequence shown here is derived from an EMBL/GenBank/DDBJ whole genome shotgun (WGS) entry which is preliminary data.</text>
</comment>
<gene>
    <name evidence="1" type="ORF">IC235_02290</name>
</gene>
<name>A0A927GHS5_9BACT</name>
<dbReference type="InterPro" id="IPR042178">
    <property type="entry name" value="Serpin_sf_1"/>
</dbReference>
<proteinExistence type="predicted"/>
<dbReference type="InterPro" id="IPR036186">
    <property type="entry name" value="Serpin_sf"/>
</dbReference>
<evidence type="ECO:0000313" key="2">
    <source>
        <dbReference type="Proteomes" id="UP000612233"/>
    </source>
</evidence>
<reference evidence="1" key="1">
    <citation type="submission" date="2020-09" db="EMBL/GenBank/DDBJ databases">
        <authorList>
            <person name="Kim M.K."/>
        </authorList>
    </citation>
    <scope>NUCLEOTIDE SEQUENCE</scope>
    <source>
        <strain evidence="1">BT664</strain>
    </source>
</reference>
<dbReference type="AlphaFoldDB" id="A0A927GHS5"/>
<dbReference type="EMBL" id="JACXAD010000002">
    <property type="protein sequence ID" value="MBD2766718.1"/>
    <property type="molecule type" value="Genomic_DNA"/>
</dbReference>
<accession>A0A927GHS5</accession>
<organism evidence="1 2">
    <name type="scientific">Hymenobacter montanus</name>
    <dbReference type="NCBI Taxonomy" id="2771359"/>
    <lineage>
        <taxon>Bacteria</taxon>
        <taxon>Pseudomonadati</taxon>
        <taxon>Bacteroidota</taxon>
        <taxon>Cytophagia</taxon>
        <taxon>Cytophagales</taxon>
        <taxon>Hymenobacteraceae</taxon>
        <taxon>Hymenobacter</taxon>
    </lineage>
</organism>
<keyword evidence="2" id="KW-1185">Reference proteome</keyword>